<dbReference type="Proteomes" id="UP000541444">
    <property type="component" value="Unassembled WGS sequence"/>
</dbReference>
<evidence type="ECO:0000256" key="1">
    <source>
        <dbReference type="ARBA" id="ARBA00004653"/>
    </source>
</evidence>
<dbReference type="SUPFAM" id="SSF53448">
    <property type="entry name" value="Nucleotide-diphospho-sugar transferases"/>
    <property type="match status" value="1"/>
</dbReference>
<dbReference type="GO" id="GO:0071555">
    <property type="term" value="P:cell wall organization"/>
    <property type="evidence" value="ECO:0007669"/>
    <property type="project" value="UniProtKB-KW"/>
</dbReference>
<dbReference type="PANTHER" id="PTHR32044:SF44">
    <property type="entry name" value="XYLOGLUCAN GLYCOSYLTRANSFERASE 12-RELATED"/>
    <property type="match status" value="1"/>
</dbReference>
<dbReference type="GO" id="GO:0000139">
    <property type="term" value="C:Golgi membrane"/>
    <property type="evidence" value="ECO:0007669"/>
    <property type="project" value="UniProtKB-SubCell"/>
</dbReference>
<keyword evidence="14" id="KW-1185">Reference proteome</keyword>
<feature type="transmembrane region" description="Helical" evidence="11">
    <location>
        <begin position="680"/>
        <end position="700"/>
    </location>
</feature>
<dbReference type="GO" id="GO:0048868">
    <property type="term" value="P:pollen tube development"/>
    <property type="evidence" value="ECO:0007669"/>
    <property type="project" value="UniProtKB-ARBA"/>
</dbReference>
<feature type="transmembrane region" description="Helical" evidence="11">
    <location>
        <begin position="542"/>
        <end position="560"/>
    </location>
</feature>
<comment type="similarity">
    <text evidence="9">Belongs to the glycosyltransferase 2 family. Plant cellulose synthase-like C subfamily.</text>
</comment>
<evidence type="ECO:0000256" key="7">
    <source>
        <dbReference type="ARBA" id="ARBA00023136"/>
    </source>
</evidence>
<keyword evidence="7 11" id="KW-0472">Membrane</keyword>
<dbReference type="AlphaFoldDB" id="A0A7J7L2L1"/>
<keyword evidence="4 11" id="KW-0812">Transmembrane</keyword>
<dbReference type="OrthoDB" id="72851at2759"/>
<organism evidence="13 14">
    <name type="scientific">Kingdonia uniflora</name>
    <dbReference type="NCBI Taxonomy" id="39325"/>
    <lineage>
        <taxon>Eukaryota</taxon>
        <taxon>Viridiplantae</taxon>
        <taxon>Streptophyta</taxon>
        <taxon>Embryophyta</taxon>
        <taxon>Tracheophyta</taxon>
        <taxon>Spermatophyta</taxon>
        <taxon>Magnoliopsida</taxon>
        <taxon>Ranunculales</taxon>
        <taxon>Circaeasteraceae</taxon>
        <taxon>Kingdonia</taxon>
    </lineage>
</organism>
<evidence type="ECO:0000259" key="12">
    <source>
        <dbReference type="Pfam" id="PF13632"/>
    </source>
</evidence>
<feature type="domain" description="Glycosyltransferase 2-like" evidence="12">
    <location>
        <begin position="341"/>
        <end position="537"/>
    </location>
</feature>
<feature type="transmembrane region" description="Helical" evidence="11">
    <location>
        <begin position="128"/>
        <end position="145"/>
    </location>
</feature>
<protein>
    <recommendedName>
        <fullName evidence="12">Glycosyltransferase 2-like domain-containing protein</fullName>
    </recommendedName>
</protein>
<evidence type="ECO:0000256" key="10">
    <source>
        <dbReference type="SAM" id="MobiDB-lite"/>
    </source>
</evidence>
<reference evidence="13 14" key="1">
    <citation type="journal article" date="2020" name="IScience">
        <title>Genome Sequencing of the Endangered Kingdonia uniflora (Circaeasteraceae, Ranunculales) Reveals Potential Mechanisms of Evolutionary Specialization.</title>
        <authorList>
            <person name="Sun Y."/>
            <person name="Deng T."/>
            <person name="Zhang A."/>
            <person name="Moore M.J."/>
            <person name="Landis J.B."/>
            <person name="Lin N."/>
            <person name="Zhang H."/>
            <person name="Zhang X."/>
            <person name="Huang J."/>
            <person name="Zhang X."/>
            <person name="Sun H."/>
            <person name="Wang H."/>
        </authorList>
    </citation>
    <scope>NUCLEOTIDE SEQUENCE [LARGE SCALE GENOMIC DNA]</scope>
    <source>
        <strain evidence="13">TB1705</strain>
        <tissue evidence="13">Leaf</tissue>
    </source>
</reference>
<proteinExistence type="inferred from homology"/>
<evidence type="ECO:0000313" key="13">
    <source>
        <dbReference type="EMBL" id="KAF6136784.1"/>
    </source>
</evidence>
<evidence type="ECO:0000313" key="14">
    <source>
        <dbReference type="Proteomes" id="UP000541444"/>
    </source>
</evidence>
<keyword evidence="2" id="KW-0328">Glycosyltransferase</keyword>
<feature type="transmembrane region" description="Helical" evidence="11">
    <location>
        <begin position="507"/>
        <end position="536"/>
    </location>
</feature>
<keyword evidence="8" id="KW-0961">Cell wall biogenesis/degradation</keyword>
<dbReference type="PANTHER" id="PTHR32044">
    <property type="entry name" value="GLUCOMANNAN 4-BETA-MANNOSYLTRANSFERASE 9"/>
    <property type="match status" value="1"/>
</dbReference>
<dbReference type="InterPro" id="IPR001173">
    <property type="entry name" value="Glyco_trans_2-like"/>
</dbReference>
<comment type="caution">
    <text evidence="13">The sequence shown here is derived from an EMBL/GenBank/DDBJ whole genome shotgun (WGS) entry which is preliminary data.</text>
</comment>
<evidence type="ECO:0000256" key="11">
    <source>
        <dbReference type="SAM" id="Phobius"/>
    </source>
</evidence>
<keyword evidence="6" id="KW-0333">Golgi apparatus</keyword>
<feature type="region of interest" description="Disordered" evidence="10">
    <location>
        <begin position="42"/>
        <end position="62"/>
    </location>
</feature>
<evidence type="ECO:0000256" key="6">
    <source>
        <dbReference type="ARBA" id="ARBA00023034"/>
    </source>
</evidence>
<name>A0A7J7L2L1_9MAGN</name>
<dbReference type="InterPro" id="IPR029044">
    <property type="entry name" value="Nucleotide-diphossugar_trans"/>
</dbReference>
<dbReference type="Gene3D" id="3.90.550.10">
    <property type="entry name" value="Spore Coat Polysaccharide Biosynthesis Protein SpsA, Chain A"/>
    <property type="match status" value="1"/>
</dbReference>
<comment type="subcellular location">
    <subcellularLocation>
        <location evidence="1">Golgi apparatus membrane</location>
        <topology evidence="1">Multi-pass membrane protein</topology>
    </subcellularLocation>
</comment>
<sequence length="705" mass="80919">MAPSFQWWAKESHRGTPVVVKMENPNNWSMLELESPSEDDFIVPGSENHKSGQNNKQKSRGKNAKQLTWVLYLKAHKAAGCLTSIGSAMLGLVSAVRRRVASGRTDSETVNVSENPTVKSRFYSCIKVFLWLSVLLLGFEVAAYFKGWHFGNVPHLQLERFVSMEFGVRGIFDSMYSRWVLIRVDYLAPPLQFLANACIVLFLIQSVDRLVLCLGCFWIQMKKIKPVPKQAIHDIESSDSKADIYFPMVLVQIPMCNEKEVYQQSIAAVCNLDWPKTNILVQILDDSDDPTTQLLIKEEVHKWQLEGANIVYRHRVIRDGYKAGNLKSAMNCSYVKDYELVAIFDADFQPAPDFLKRTVPHFKDNEELALVQARWSFVNKDENLLTRLQNINLSFHFEVEQQVNGIFINFFGFNGTAGVWRIKALEESGGWLERTTVEDMDIAVRAHLHGWKFVFLNDVECQCELPESYEAYRKQQHRWHSGPMQLFRLCLPDIIRSKIGVWKKANLIFLFFLLRKLILPFYSFTLFCIILPMTMFVPEAELPTWVVCYIPATMSFLNILPSPRSFPFIVPYLLFENTMSVTKFNAMISGLFQLGSAYEWVVTKKSGRSSEGDLVALVEKDQKHQRGVSVPNLDAMERDESKQEYNKKKKKHNRIYTKELALAFLLLTASARSLLSAQGIHFYFLLFQGVSFLLVGLDLIGEQVE</sequence>
<accession>A0A7J7L2L1</accession>
<feature type="transmembrane region" description="Helical" evidence="11">
    <location>
        <begin position="193"/>
        <end position="219"/>
    </location>
</feature>
<evidence type="ECO:0000256" key="9">
    <source>
        <dbReference type="ARBA" id="ARBA00061151"/>
    </source>
</evidence>
<dbReference type="FunFam" id="3.90.550.10:FF:000007">
    <property type="entry name" value="probable xyloglucan glycosyltransferase 5"/>
    <property type="match status" value="1"/>
</dbReference>
<keyword evidence="5 11" id="KW-1133">Transmembrane helix</keyword>
<dbReference type="GO" id="GO:0016757">
    <property type="term" value="F:glycosyltransferase activity"/>
    <property type="evidence" value="ECO:0007669"/>
    <property type="project" value="UniProtKB-KW"/>
</dbReference>
<feature type="transmembrane region" description="Helical" evidence="11">
    <location>
        <begin position="655"/>
        <end position="674"/>
    </location>
</feature>
<evidence type="ECO:0000256" key="3">
    <source>
        <dbReference type="ARBA" id="ARBA00022679"/>
    </source>
</evidence>
<evidence type="ECO:0000256" key="4">
    <source>
        <dbReference type="ARBA" id="ARBA00022692"/>
    </source>
</evidence>
<evidence type="ECO:0000256" key="8">
    <source>
        <dbReference type="ARBA" id="ARBA00023316"/>
    </source>
</evidence>
<gene>
    <name evidence="13" type="ORF">GIB67_020106</name>
</gene>
<keyword evidence="3" id="KW-0808">Transferase</keyword>
<evidence type="ECO:0000256" key="2">
    <source>
        <dbReference type="ARBA" id="ARBA00022676"/>
    </source>
</evidence>
<dbReference type="GO" id="GO:0099402">
    <property type="term" value="P:plant organ development"/>
    <property type="evidence" value="ECO:0007669"/>
    <property type="project" value="UniProtKB-ARBA"/>
</dbReference>
<evidence type="ECO:0000256" key="5">
    <source>
        <dbReference type="ARBA" id="ARBA00022989"/>
    </source>
</evidence>
<dbReference type="EMBL" id="JACGCM010002681">
    <property type="protein sequence ID" value="KAF6136784.1"/>
    <property type="molecule type" value="Genomic_DNA"/>
</dbReference>
<dbReference type="Pfam" id="PF13632">
    <property type="entry name" value="Glyco_trans_2_3"/>
    <property type="match status" value="1"/>
</dbReference>